<evidence type="ECO:0000313" key="2">
    <source>
        <dbReference type="EMBL" id="PNR59615.1"/>
    </source>
</evidence>
<evidence type="ECO:0000256" key="1">
    <source>
        <dbReference type="ARBA" id="ARBA00022598"/>
    </source>
</evidence>
<gene>
    <name evidence="2" type="ORF">PHYPA_002407</name>
</gene>
<sequence>MWSDLQLCLDSKILLMRPKLYSANDRSFRDLRWFSFFKHLRQFETYQILRGVSGQVGVPFRDEYVFFEDT</sequence>
<proteinExistence type="predicted"/>
<organism evidence="2">
    <name type="scientific">Physcomitrium patens</name>
    <name type="common">Spreading-leaved earth moss</name>
    <name type="synonym">Physcomitrella patens</name>
    <dbReference type="NCBI Taxonomy" id="3218"/>
    <lineage>
        <taxon>Eukaryota</taxon>
        <taxon>Viridiplantae</taxon>
        <taxon>Streptophyta</taxon>
        <taxon>Embryophyta</taxon>
        <taxon>Bryophyta</taxon>
        <taxon>Bryophytina</taxon>
        <taxon>Bryopsida</taxon>
        <taxon>Funariidae</taxon>
        <taxon>Funariales</taxon>
        <taxon>Funariaceae</taxon>
        <taxon>Physcomitrium</taxon>
    </lineage>
</organism>
<dbReference type="Proteomes" id="UP000006727">
    <property type="component" value="Chromosome 2"/>
</dbReference>
<dbReference type="Gramene" id="Pp3c2_8980V3.1">
    <property type="protein sequence ID" value="PAC:32936881.CDS.1"/>
    <property type="gene ID" value="Pp3c2_8980"/>
</dbReference>
<protein>
    <submittedName>
        <fullName evidence="2 3">Uncharacterized protein</fullName>
    </submittedName>
</protein>
<dbReference type="EnsemblPlants" id="Pp3c2_8980V3.1">
    <property type="protein sequence ID" value="PAC:32936881.CDS.1"/>
    <property type="gene ID" value="Pp3c2_8980"/>
</dbReference>
<reference evidence="3" key="3">
    <citation type="submission" date="2020-12" db="UniProtKB">
        <authorList>
            <consortium name="EnsemblPlants"/>
        </authorList>
    </citation>
    <scope>IDENTIFICATION</scope>
</reference>
<dbReference type="InParanoid" id="A0A2K1L0R7"/>
<dbReference type="GO" id="GO:0004359">
    <property type="term" value="F:glutaminase activity"/>
    <property type="evidence" value="ECO:0007669"/>
    <property type="project" value="InterPro"/>
</dbReference>
<dbReference type="PANTHER" id="PTHR23090:SF9">
    <property type="entry name" value="GLUTAMINE-DEPENDENT NAD(+) SYNTHETASE"/>
    <property type="match status" value="1"/>
</dbReference>
<keyword evidence="4" id="KW-1185">Reference proteome</keyword>
<evidence type="ECO:0000313" key="3">
    <source>
        <dbReference type="EnsemblPlants" id="PAC:32936881.CDS.1"/>
    </source>
</evidence>
<dbReference type="PANTHER" id="PTHR23090">
    <property type="entry name" value="NH 3 /GLUTAMINE-DEPENDENT NAD + SYNTHETASE"/>
    <property type="match status" value="1"/>
</dbReference>
<dbReference type="GO" id="GO:0003952">
    <property type="term" value="F:NAD+ synthase (glutamine-hydrolyzing) activity"/>
    <property type="evidence" value="ECO:0007669"/>
    <property type="project" value="InterPro"/>
</dbReference>
<dbReference type="GO" id="GO:0009435">
    <property type="term" value="P:NAD+ biosynthetic process"/>
    <property type="evidence" value="ECO:0007669"/>
    <property type="project" value="InterPro"/>
</dbReference>
<dbReference type="PaxDb" id="3218-PP1S84_25V6.1"/>
<dbReference type="EMBL" id="ABEU02000002">
    <property type="protein sequence ID" value="PNR59615.1"/>
    <property type="molecule type" value="Genomic_DNA"/>
</dbReference>
<dbReference type="AlphaFoldDB" id="A0A2K1L0R7"/>
<dbReference type="InterPro" id="IPR003694">
    <property type="entry name" value="NAD_synthase"/>
</dbReference>
<reference evidence="2 4" key="2">
    <citation type="journal article" date="2018" name="Plant J.">
        <title>The Physcomitrella patens chromosome-scale assembly reveals moss genome structure and evolution.</title>
        <authorList>
            <person name="Lang D."/>
            <person name="Ullrich K.K."/>
            <person name="Murat F."/>
            <person name="Fuchs J."/>
            <person name="Jenkins J."/>
            <person name="Haas F.B."/>
            <person name="Piednoel M."/>
            <person name="Gundlach H."/>
            <person name="Van Bel M."/>
            <person name="Meyberg R."/>
            <person name="Vives C."/>
            <person name="Morata J."/>
            <person name="Symeonidi A."/>
            <person name="Hiss M."/>
            <person name="Muchero W."/>
            <person name="Kamisugi Y."/>
            <person name="Saleh O."/>
            <person name="Blanc G."/>
            <person name="Decker E.L."/>
            <person name="van Gessel N."/>
            <person name="Grimwood J."/>
            <person name="Hayes R.D."/>
            <person name="Graham S.W."/>
            <person name="Gunter L.E."/>
            <person name="McDaniel S.F."/>
            <person name="Hoernstein S.N.W."/>
            <person name="Larsson A."/>
            <person name="Li F.W."/>
            <person name="Perroud P.F."/>
            <person name="Phillips J."/>
            <person name="Ranjan P."/>
            <person name="Rokshar D.S."/>
            <person name="Rothfels C.J."/>
            <person name="Schneider L."/>
            <person name="Shu S."/>
            <person name="Stevenson D.W."/>
            <person name="Thummler F."/>
            <person name="Tillich M."/>
            <person name="Villarreal Aguilar J.C."/>
            <person name="Widiez T."/>
            <person name="Wong G.K."/>
            <person name="Wymore A."/>
            <person name="Zhang Y."/>
            <person name="Zimmer A.D."/>
            <person name="Quatrano R.S."/>
            <person name="Mayer K.F.X."/>
            <person name="Goodstein D."/>
            <person name="Casacuberta J.M."/>
            <person name="Vandepoele K."/>
            <person name="Reski R."/>
            <person name="Cuming A.C."/>
            <person name="Tuskan G.A."/>
            <person name="Maumus F."/>
            <person name="Salse J."/>
            <person name="Schmutz J."/>
            <person name="Rensing S.A."/>
        </authorList>
    </citation>
    <scope>NUCLEOTIDE SEQUENCE [LARGE SCALE GENOMIC DNA]</scope>
    <source>
        <strain evidence="3 4">cv. Gransden 2004</strain>
    </source>
</reference>
<keyword evidence="1" id="KW-0436">Ligase</keyword>
<dbReference type="GO" id="GO:0005737">
    <property type="term" value="C:cytoplasm"/>
    <property type="evidence" value="ECO:0007669"/>
    <property type="project" value="InterPro"/>
</dbReference>
<reference evidence="2 4" key="1">
    <citation type="journal article" date="2008" name="Science">
        <title>The Physcomitrella genome reveals evolutionary insights into the conquest of land by plants.</title>
        <authorList>
            <person name="Rensing S."/>
            <person name="Lang D."/>
            <person name="Zimmer A."/>
            <person name="Terry A."/>
            <person name="Salamov A."/>
            <person name="Shapiro H."/>
            <person name="Nishiyama T."/>
            <person name="Perroud P.-F."/>
            <person name="Lindquist E."/>
            <person name="Kamisugi Y."/>
            <person name="Tanahashi T."/>
            <person name="Sakakibara K."/>
            <person name="Fujita T."/>
            <person name="Oishi K."/>
            <person name="Shin-I T."/>
            <person name="Kuroki Y."/>
            <person name="Toyoda A."/>
            <person name="Suzuki Y."/>
            <person name="Hashimoto A."/>
            <person name="Yamaguchi K."/>
            <person name="Sugano A."/>
            <person name="Kohara Y."/>
            <person name="Fujiyama A."/>
            <person name="Anterola A."/>
            <person name="Aoki S."/>
            <person name="Ashton N."/>
            <person name="Barbazuk W.B."/>
            <person name="Barker E."/>
            <person name="Bennetzen J."/>
            <person name="Bezanilla M."/>
            <person name="Blankenship R."/>
            <person name="Cho S.H."/>
            <person name="Dutcher S."/>
            <person name="Estelle M."/>
            <person name="Fawcett J.A."/>
            <person name="Gundlach H."/>
            <person name="Hanada K."/>
            <person name="Heyl A."/>
            <person name="Hicks K.A."/>
            <person name="Hugh J."/>
            <person name="Lohr M."/>
            <person name="Mayer K."/>
            <person name="Melkozernov A."/>
            <person name="Murata T."/>
            <person name="Nelson D."/>
            <person name="Pils B."/>
            <person name="Prigge M."/>
            <person name="Reiss B."/>
            <person name="Renner T."/>
            <person name="Rombauts S."/>
            <person name="Rushton P."/>
            <person name="Sanderfoot A."/>
            <person name="Schween G."/>
            <person name="Shiu S.-H."/>
            <person name="Stueber K."/>
            <person name="Theodoulou F.L."/>
            <person name="Tu H."/>
            <person name="Van de Peer Y."/>
            <person name="Verrier P.J."/>
            <person name="Waters E."/>
            <person name="Wood A."/>
            <person name="Yang L."/>
            <person name="Cove D."/>
            <person name="Cuming A."/>
            <person name="Hasebe M."/>
            <person name="Lucas S."/>
            <person name="Mishler D.B."/>
            <person name="Reski R."/>
            <person name="Grigoriev I."/>
            <person name="Quatrano R.S."/>
            <person name="Boore J.L."/>
        </authorList>
    </citation>
    <scope>NUCLEOTIDE SEQUENCE [LARGE SCALE GENOMIC DNA]</scope>
    <source>
        <strain evidence="3 4">cv. Gransden 2004</strain>
    </source>
</reference>
<dbReference type="STRING" id="3218.A0A2K1L0R7"/>
<name>A0A2K1L0R7_PHYPA</name>
<accession>A0A2K1L0R7</accession>
<evidence type="ECO:0000313" key="4">
    <source>
        <dbReference type="Proteomes" id="UP000006727"/>
    </source>
</evidence>